<evidence type="ECO:0000313" key="7">
    <source>
        <dbReference type="EMBL" id="RNI34186.1"/>
    </source>
</evidence>
<dbReference type="EMBL" id="RJJR01000014">
    <property type="protein sequence ID" value="RNI34186.1"/>
    <property type="molecule type" value="Genomic_DNA"/>
</dbReference>
<accession>A0A3M9N8W2</accession>
<evidence type="ECO:0000313" key="8">
    <source>
        <dbReference type="Proteomes" id="UP000267223"/>
    </source>
</evidence>
<sequence>MSHVRKQGIVSTIFVYAGFLIGFVNTYLFTRQGSFFTPSEYGLTIIFIAVGNMMYAFANLGMVSVIYKFYPYYDDNLPKKNNDLLTWVLVVSLIGFVFVILAGIVFKDLVIRKFGSNSPELVTYYFWIFPFGFSLLIFSILEVFAWNMGKSVFTTFLREFFFRAVILALIFLVSFQVVDDFDSFIKLYAFSYGVVALVLLVYLIYKKEFYITFTISRVTKRFYKKIATMASLVYVGSTIFTIAMFIDNIIIASLLGTDSVAIFGFAFVISGLVQAPQRGAVAASIPVLSRAWKNKDYEKINVIYQRSGINLLIVSLGIFLMIWLNYVDAVQTFKLKPAYIESVWIFFFLGIARVIDLGTGVNSQIIGTSVFWRFEFISGMILLSLAVPLNYYLVKHYGVIGAGYSAVISYSVYNTIRILFLKRKFNMHPFSRKTIFVVLWAFFIYGVCYFSFINMHGIIAIILRSLVFIAFYVAAIVYFNLTPDILSVWINMKSRMLKKKDR</sequence>
<evidence type="ECO:0000256" key="4">
    <source>
        <dbReference type="ARBA" id="ARBA00022989"/>
    </source>
</evidence>
<proteinExistence type="predicted"/>
<feature type="transmembrane region" description="Helical" evidence="6">
    <location>
        <begin position="252"/>
        <end position="273"/>
    </location>
</feature>
<feature type="transmembrane region" description="Helical" evidence="6">
    <location>
        <begin position="126"/>
        <end position="148"/>
    </location>
</feature>
<dbReference type="OrthoDB" id="88014at2"/>
<feature type="transmembrane region" description="Helical" evidence="6">
    <location>
        <begin position="9"/>
        <end position="29"/>
    </location>
</feature>
<dbReference type="GO" id="GO:0042910">
    <property type="term" value="F:xenobiotic transmembrane transporter activity"/>
    <property type="evidence" value="ECO:0007669"/>
    <property type="project" value="InterPro"/>
</dbReference>
<feature type="transmembrane region" description="Helical" evidence="6">
    <location>
        <begin position="184"/>
        <end position="205"/>
    </location>
</feature>
<name>A0A3M9N8W2_9BACT</name>
<keyword evidence="3 6" id="KW-0812">Transmembrane</keyword>
<dbReference type="AlphaFoldDB" id="A0A3M9N8W2"/>
<comment type="subcellular location">
    <subcellularLocation>
        <location evidence="1">Cell membrane</location>
        <topology evidence="1">Multi-pass membrane protein</topology>
    </subcellularLocation>
</comment>
<comment type="caution">
    <text evidence="7">The sequence shown here is derived from an EMBL/GenBank/DDBJ whole genome shotgun (WGS) entry which is preliminary data.</text>
</comment>
<dbReference type="RefSeq" id="WP_123121728.1">
    <property type="nucleotide sequence ID" value="NZ_RJJR01000014.1"/>
</dbReference>
<dbReference type="GO" id="GO:0015297">
    <property type="term" value="F:antiporter activity"/>
    <property type="evidence" value="ECO:0007669"/>
    <property type="project" value="InterPro"/>
</dbReference>
<evidence type="ECO:0000256" key="6">
    <source>
        <dbReference type="SAM" id="Phobius"/>
    </source>
</evidence>
<keyword evidence="4 6" id="KW-1133">Transmembrane helix</keyword>
<evidence type="ECO:0000256" key="5">
    <source>
        <dbReference type="ARBA" id="ARBA00023136"/>
    </source>
</evidence>
<protein>
    <submittedName>
        <fullName evidence="7">Lipopolysaccharide biosynthesis protein</fullName>
    </submittedName>
</protein>
<dbReference type="GO" id="GO:0005886">
    <property type="term" value="C:plasma membrane"/>
    <property type="evidence" value="ECO:0007669"/>
    <property type="project" value="UniProtKB-SubCell"/>
</dbReference>
<feature type="transmembrane region" description="Helical" evidence="6">
    <location>
        <begin position="397"/>
        <end position="416"/>
    </location>
</feature>
<gene>
    <name evidence="7" type="ORF">EFY79_15905</name>
</gene>
<feature type="transmembrane region" description="Helical" evidence="6">
    <location>
        <begin position="370"/>
        <end position="391"/>
    </location>
</feature>
<dbReference type="PANTHER" id="PTHR30250">
    <property type="entry name" value="PST FAMILY PREDICTED COLANIC ACID TRANSPORTER"/>
    <property type="match status" value="1"/>
</dbReference>
<keyword evidence="2" id="KW-1003">Cell membrane</keyword>
<feature type="transmembrane region" description="Helical" evidence="6">
    <location>
        <begin position="226"/>
        <end position="246"/>
    </location>
</feature>
<reference evidence="7 8" key="1">
    <citation type="submission" date="2018-11" db="EMBL/GenBank/DDBJ databases">
        <title>Draft genome sequence of Ferruginibacter sp. BO-59.</title>
        <authorList>
            <person name="Im W.T."/>
        </authorList>
    </citation>
    <scope>NUCLEOTIDE SEQUENCE [LARGE SCALE GENOMIC DNA]</scope>
    <source>
        <strain evidence="7 8">BO-59</strain>
    </source>
</reference>
<evidence type="ECO:0000256" key="3">
    <source>
        <dbReference type="ARBA" id="ARBA00022692"/>
    </source>
</evidence>
<feature type="transmembrane region" description="Helical" evidence="6">
    <location>
        <begin position="84"/>
        <end position="106"/>
    </location>
</feature>
<feature type="transmembrane region" description="Helical" evidence="6">
    <location>
        <begin position="469"/>
        <end position="492"/>
    </location>
</feature>
<evidence type="ECO:0000256" key="1">
    <source>
        <dbReference type="ARBA" id="ARBA00004651"/>
    </source>
</evidence>
<keyword evidence="5 6" id="KW-0472">Membrane</keyword>
<feature type="transmembrane region" description="Helical" evidence="6">
    <location>
        <begin position="338"/>
        <end position="358"/>
    </location>
</feature>
<evidence type="ECO:0000256" key="2">
    <source>
        <dbReference type="ARBA" id="ARBA00022475"/>
    </source>
</evidence>
<dbReference type="InterPro" id="IPR050833">
    <property type="entry name" value="Poly_Biosynth_Transport"/>
</dbReference>
<feature type="transmembrane region" description="Helical" evidence="6">
    <location>
        <begin position="437"/>
        <end position="463"/>
    </location>
</feature>
<dbReference type="PANTHER" id="PTHR30250:SF11">
    <property type="entry name" value="O-ANTIGEN TRANSPORTER-RELATED"/>
    <property type="match status" value="1"/>
</dbReference>
<feature type="transmembrane region" description="Helical" evidence="6">
    <location>
        <begin position="160"/>
        <end position="178"/>
    </location>
</feature>
<organism evidence="7 8">
    <name type="scientific">Hanamia caeni</name>
    <dbReference type="NCBI Taxonomy" id="2294116"/>
    <lineage>
        <taxon>Bacteria</taxon>
        <taxon>Pseudomonadati</taxon>
        <taxon>Bacteroidota</taxon>
        <taxon>Chitinophagia</taxon>
        <taxon>Chitinophagales</taxon>
        <taxon>Chitinophagaceae</taxon>
        <taxon>Hanamia</taxon>
    </lineage>
</organism>
<keyword evidence="8" id="KW-1185">Reference proteome</keyword>
<feature type="transmembrane region" description="Helical" evidence="6">
    <location>
        <begin position="309"/>
        <end position="326"/>
    </location>
</feature>
<feature type="transmembrane region" description="Helical" evidence="6">
    <location>
        <begin position="41"/>
        <end position="63"/>
    </location>
</feature>
<dbReference type="InterPro" id="IPR002528">
    <property type="entry name" value="MATE_fam"/>
</dbReference>
<dbReference type="Proteomes" id="UP000267223">
    <property type="component" value="Unassembled WGS sequence"/>
</dbReference>
<dbReference type="Pfam" id="PF01554">
    <property type="entry name" value="MatE"/>
    <property type="match status" value="1"/>
</dbReference>